<name>W4VSJ4_CONGE</name>
<feature type="chain" id="PRO_5007734880" evidence="1">
    <location>
        <begin position="26"/>
        <end position="96"/>
    </location>
</feature>
<protein>
    <submittedName>
        <fullName evidence="2">G127 VD New Superfamily-4 precursor conopeptide</fullName>
    </submittedName>
</protein>
<evidence type="ECO:0000313" key="2">
    <source>
        <dbReference type="EMBL" id="BAO65660.1"/>
    </source>
</evidence>
<proteinExistence type="evidence at transcript level"/>
<evidence type="ECO:0000313" key="3">
    <source>
        <dbReference type="EMBL" id="JAB84573.1"/>
    </source>
</evidence>
<sequence length="96" mass="10891">MGATLVTKLLLAAALLLGLCHEMAANPEAWDECYERMHMHLIAPTWHAMYNCHEILEDRKRAALVLKLKQLGVIHLDHGGWVVQHVKLLKYLGVNN</sequence>
<dbReference type="EMBL" id="GAJN01000011">
    <property type="protein sequence ID" value="JAB84573.1"/>
    <property type="molecule type" value="mRNA"/>
</dbReference>
<dbReference type="AlphaFoldDB" id="W4VSJ4"/>
<reference evidence="3" key="1">
    <citation type="submission" date="2013-05" db="EMBL/GenBank/DDBJ databases">
        <title>Combined Proteomic and Transcriptomic Interrogation of the Venom Gland of Conus geographus Uncovers Novel Components and Functional Compartmentalization.</title>
        <authorList>
            <person name="Safavi-Hemami H."/>
            <person name="Hu H."/>
            <person name="Gorasia D.G."/>
            <person name="Bandyopadhyay P.K."/>
            <person name="Veith P.D."/>
            <person name="Reynolds E.C."/>
            <person name="Yandell M."/>
            <person name="Olivera B.M."/>
            <person name="Purcell A.W."/>
        </authorList>
    </citation>
    <scope>NUCLEOTIDE SEQUENCE</scope>
    <source>
        <tissue evidence="3">Venom gland</tissue>
    </source>
</reference>
<reference evidence="2" key="2">
    <citation type="journal article" date="2014" name="Nat. Commun.">
        <title>Evolution of separate predation- and defence-evoked venoms in carnivorous cone snails.</title>
        <authorList>
            <person name="Dutertre S."/>
            <person name="Jin A.-H."/>
            <person name="Vetter I."/>
            <person name="Hamilton B."/>
            <person name="Sunagar K."/>
            <person name="Lavergne V."/>
            <person name="Dutertre V."/>
            <person name="Fry B.G."/>
            <person name="Antunes A."/>
            <person name="Venter D.J."/>
            <person name="Alewood P.F."/>
            <person name="Lewis R.J."/>
        </authorList>
    </citation>
    <scope>NUCLEOTIDE SEQUENCE</scope>
    <source>
        <strain evidence="2">G127</strain>
        <tissue evidence="2">Venom duct</tissue>
    </source>
</reference>
<keyword evidence="1" id="KW-0732">Signal</keyword>
<feature type="signal peptide" evidence="1">
    <location>
        <begin position="1"/>
        <end position="25"/>
    </location>
</feature>
<evidence type="ECO:0000256" key="1">
    <source>
        <dbReference type="SAM" id="SignalP"/>
    </source>
</evidence>
<accession>W4VSJ4</accession>
<dbReference type="EMBL" id="AB910892">
    <property type="protein sequence ID" value="BAO65660.1"/>
    <property type="molecule type" value="mRNA"/>
</dbReference>
<organism evidence="3">
    <name type="scientific">Conus geographus</name>
    <name type="common">Geography cone</name>
    <name type="synonym">Nubecula geographus</name>
    <dbReference type="NCBI Taxonomy" id="6491"/>
    <lineage>
        <taxon>Eukaryota</taxon>
        <taxon>Metazoa</taxon>
        <taxon>Spiralia</taxon>
        <taxon>Lophotrochozoa</taxon>
        <taxon>Mollusca</taxon>
        <taxon>Gastropoda</taxon>
        <taxon>Caenogastropoda</taxon>
        <taxon>Neogastropoda</taxon>
        <taxon>Conoidea</taxon>
        <taxon>Conidae</taxon>
        <taxon>Conus</taxon>
        <taxon>Gastridium</taxon>
    </lineage>
</organism>